<evidence type="ECO:0000256" key="6">
    <source>
        <dbReference type="ARBA" id="ARBA00022777"/>
    </source>
</evidence>
<dbReference type="PANTHER" id="PTHR11441">
    <property type="entry name" value="THYMIDINE KINASE"/>
    <property type="match status" value="1"/>
</dbReference>
<evidence type="ECO:0000256" key="5">
    <source>
        <dbReference type="ARBA" id="ARBA00022741"/>
    </source>
</evidence>
<dbReference type="InterPro" id="IPR001267">
    <property type="entry name" value="Thymidine_kinase"/>
</dbReference>
<name>A0A2A8BYI0_9BACI</name>
<dbReference type="GO" id="GO:0005524">
    <property type="term" value="F:ATP binding"/>
    <property type="evidence" value="ECO:0007669"/>
    <property type="project" value="UniProtKB-KW"/>
</dbReference>
<keyword evidence="4 10" id="KW-0808">Transferase</keyword>
<keyword evidence="5 10" id="KW-0547">Nucleotide-binding</keyword>
<evidence type="ECO:0000256" key="9">
    <source>
        <dbReference type="PIRSR" id="PIRSR035805-2"/>
    </source>
</evidence>
<keyword evidence="3 10" id="KW-0237">DNA synthesis</keyword>
<dbReference type="RefSeq" id="WP_098129050.1">
    <property type="nucleotide sequence ID" value="NZ_NUDP01000117.1"/>
</dbReference>
<dbReference type="PIRSF" id="PIRSF035805">
    <property type="entry name" value="TK_cell"/>
    <property type="match status" value="1"/>
</dbReference>
<feature type="active site" description="Proton acceptor" evidence="8">
    <location>
        <position position="85"/>
    </location>
</feature>
<protein>
    <recommendedName>
        <fullName evidence="2 10">Thymidine kinase</fullName>
        <ecNumber evidence="2 10">2.7.1.21</ecNumber>
    </recommendedName>
</protein>
<evidence type="ECO:0000256" key="2">
    <source>
        <dbReference type="ARBA" id="ARBA00012118"/>
    </source>
</evidence>
<dbReference type="InterPro" id="IPR020633">
    <property type="entry name" value="Thymidine_kinase_CS"/>
</dbReference>
<dbReference type="GO" id="GO:0046104">
    <property type="term" value="P:thymidine metabolic process"/>
    <property type="evidence" value="ECO:0007669"/>
    <property type="project" value="TreeGrafter"/>
</dbReference>
<evidence type="ECO:0000313" key="13">
    <source>
        <dbReference type="Proteomes" id="UP000219775"/>
    </source>
</evidence>
<dbReference type="Gene3D" id="3.40.50.300">
    <property type="entry name" value="P-loop containing nucleotide triphosphate hydrolases"/>
    <property type="match status" value="1"/>
</dbReference>
<feature type="binding site" evidence="9">
    <location>
        <begin position="161"/>
        <end position="164"/>
    </location>
    <ligand>
        <name>substrate</name>
    </ligand>
</feature>
<comment type="caution">
    <text evidence="12">The sequence shown here is derived from an EMBL/GenBank/DDBJ whole genome shotgun (WGS) entry which is preliminary data.</text>
</comment>
<keyword evidence="6 10" id="KW-0418">Kinase</keyword>
<sequence length="189" mass="21360">MKLTVIVGGMFSGKSSELQRQGKRHMLRGHKVLFVKPSMDDRYSNDEIVTHDGRKVTAFNVDIDKPKAVCIRVGLEGYDVVLIDEIQFFSNRMIEAIDELLEAGIRVYCAGLDMDFEGNPFGITPSLMAKADNVIKLHAVCDECGGDAWVSPKKDGGKEVVELGEKDKYFPLCRKCYYKREEKPCVIWF</sequence>
<dbReference type="GO" id="GO:0071897">
    <property type="term" value="P:DNA biosynthetic process"/>
    <property type="evidence" value="ECO:0007669"/>
    <property type="project" value="UniProtKB-KW"/>
</dbReference>
<feature type="binding site" evidence="9">
    <location>
        <position position="169"/>
    </location>
    <ligand>
        <name>substrate</name>
    </ligand>
</feature>
<dbReference type="Gene3D" id="3.30.60.20">
    <property type="match status" value="1"/>
</dbReference>
<dbReference type="NCBIfam" id="NF003296">
    <property type="entry name" value="PRK04296.1-1"/>
    <property type="match status" value="1"/>
</dbReference>
<dbReference type="AlphaFoldDB" id="A0A2A8BYI0"/>
<dbReference type="EC" id="2.7.1.21" evidence="2 10"/>
<evidence type="ECO:0000256" key="8">
    <source>
        <dbReference type="PIRSR" id="PIRSR035805-1"/>
    </source>
</evidence>
<evidence type="ECO:0000256" key="11">
    <source>
        <dbReference type="RuleBase" id="RU004165"/>
    </source>
</evidence>
<dbReference type="GO" id="GO:0004797">
    <property type="term" value="F:thymidine kinase activity"/>
    <property type="evidence" value="ECO:0007669"/>
    <property type="project" value="UniProtKB-EC"/>
</dbReference>
<dbReference type="EMBL" id="NUDP01000117">
    <property type="protein sequence ID" value="PEM65283.1"/>
    <property type="molecule type" value="Genomic_DNA"/>
</dbReference>
<gene>
    <name evidence="12" type="ORF">CN613_25395</name>
</gene>
<keyword evidence="7 10" id="KW-0067">ATP-binding</keyword>
<organism evidence="12 13">
    <name type="scientific">Bacillus pseudomycoides</name>
    <dbReference type="NCBI Taxonomy" id="64104"/>
    <lineage>
        <taxon>Bacteria</taxon>
        <taxon>Bacillati</taxon>
        <taxon>Bacillota</taxon>
        <taxon>Bacilli</taxon>
        <taxon>Bacillales</taxon>
        <taxon>Bacillaceae</taxon>
        <taxon>Bacillus</taxon>
        <taxon>Bacillus cereus group</taxon>
    </lineage>
</organism>
<accession>A0A2A8BYI0</accession>
<dbReference type="InterPro" id="IPR027417">
    <property type="entry name" value="P-loop_NTPase"/>
</dbReference>
<dbReference type="GO" id="GO:0005829">
    <property type="term" value="C:cytosol"/>
    <property type="evidence" value="ECO:0007669"/>
    <property type="project" value="TreeGrafter"/>
</dbReference>
<evidence type="ECO:0000256" key="1">
    <source>
        <dbReference type="ARBA" id="ARBA00007587"/>
    </source>
</evidence>
<evidence type="ECO:0000256" key="4">
    <source>
        <dbReference type="ARBA" id="ARBA00022679"/>
    </source>
</evidence>
<evidence type="ECO:0000256" key="3">
    <source>
        <dbReference type="ARBA" id="ARBA00022634"/>
    </source>
</evidence>
<evidence type="ECO:0000313" key="12">
    <source>
        <dbReference type="EMBL" id="PEM65283.1"/>
    </source>
</evidence>
<evidence type="ECO:0000256" key="7">
    <source>
        <dbReference type="ARBA" id="ARBA00022840"/>
    </source>
</evidence>
<dbReference type="SUPFAM" id="SSF52540">
    <property type="entry name" value="P-loop containing nucleoside triphosphate hydrolases"/>
    <property type="match status" value="1"/>
</dbReference>
<dbReference type="Proteomes" id="UP000219775">
    <property type="component" value="Unassembled WGS sequence"/>
</dbReference>
<dbReference type="PROSITE" id="PS00603">
    <property type="entry name" value="TK_CELLULAR_TYPE"/>
    <property type="match status" value="1"/>
</dbReference>
<evidence type="ECO:0000256" key="10">
    <source>
        <dbReference type="RuleBase" id="RU000544"/>
    </source>
</evidence>
<comment type="similarity">
    <text evidence="1 11">Belongs to the thymidine kinase family.</text>
</comment>
<comment type="catalytic activity">
    <reaction evidence="10">
        <text>thymidine + ATP = dTMP + ADP + H(+)</text>
        <dbReference type="Rhea" id="RHEA:19129"/>
        <dbReference type="ChEBI" id="CHEBI:15378"/>
        <dbReference type="ChEBI" id="CHEBI:17748"/>
        <dbReference type="ChEBI" id="CHEBI:30616"/>
        <dbReference type="ChEBI" id="CHEBI:63528"/>
        <dbReference type="ChEBI" id="CHEBI:456216"/>
        <dbReference type="EC" id="2.7.1.21"/>
    </reaction>
</comment>
<dbReference type="PANTHER" id="PTHR11441:SF0">
    <property type="entry name" value="THYMIDINE KINASE, CYTOSOLIC"/>
    <property type="match status" value="1"/>
</dbReference>
<reference evidence="12 13" key="1">
    <citation type="submission" date="2017-09" db="EMBL/GenBank/DDBJ databases">
        <title>Large-scale bioinformatics analysis of Bacillus genomes uncovers conserved roles of natural products in bacterial physiology.</title>
        <authorList>
            <consortium name="Agbiome Team Llc"/>
            <person name="Bleich R.M."/>
            <person name="Grubbs K.J."/>
            <person name="Santa Maria K.C."/>
            <person name="Allen S.E."/>
            <person name="Farag S."/>
            <person name="Shank E.A."/>
            <person name="Bowers A."/>
        </authorList>
    </citation>
    <scope>NUCLEOTIDE SEQUENCE [LARGE SCALE GENOMIC DNA]</scope>
    <source>
        <strain evidence="12 13">AFS009893</strain>
    </source>
</reference>
<proteinExistence type="inferred from homology"/>
<dbReference type="Pfam" id="PF00265">
    <property type="entry name" value="TK"/>
    <property type="match status" value="1"/>
</dbReference>
<dbReference type="SUPFAM" id="SSF57716">
    <property type="entry name" value="Glucocorticoid receptor-like (DNA-binding domain)"/>
    <property type="match status" value="1"/>
</dbReference>